<dbReference type="Gene3D" id="3.40.50.720">
    <property type="entry name" value="NAD(P)-binding Rossmann-like Domain"/>
    <property type="match status" value="1"/>
</dbReference>
<dbReference type="InterPro" id="IPR052718">
    <property type="entry name" value="NmrA-type_oxidoreductase"/>
</dbReference>
<dbReference type="CDD" id="cd05269">
    <property type="entry name" value="TMR_SDR_a"/>
    <property type="match status" value="1"/>
</dbReference>
<reference evidence="2 3" key="1">
    <citation type="submission" date="2020-03" db="EMBL/GenBank/DDBJ databases">
        <title>Whole genome shotgun sequence of Phytohabitans suffuscus NBRC 105367.</title>
        <authorList>
            <person name="Komaki H."/>
            <person name="Tamura T."/>
        </authorList>
    </citation>
    <scope>NUCLEOTIDE SEQUENCE [LARGE SCALE GENOMIC DNA]</scope>
    <source>
        <strain evidence="2 3">NBRC 105367</strain>
    </source>
</reference>
<dbReference type="KEGG" id="psuu:Psuf_077310"/>
<accession>A0A6F8YWV4</accession>
<dbReference type="Pfam" id="PF13460">
    <property type="entry name" value="NAD_binding_10"/>
    <property type="match status" value="1"/>
</dbReference>
<evidence type="ECO:0000313" key="2">
    <source>
        <dbReference type="EMBL" id="BCB90418.1"/>
    </source>
</evidence>
<dbReference type="InterPro" id="IPR036291">
    <property type="entry name" value="NAD(P)-bd_dom_sf"/>
</dbReference>
<dbReference type="PANTHER" id="PTHR47129">
    <property type="entry name" value="QUINONE OXIDOREDUCTASE 2"/>
    <property type="match status" value="1"/>
</dbReference>
<organism evidence="2 3">
    <name type="scientific">Phytohabitans suffuscus</name>
    <dbReference type="NCBI Taxonomy" id="624315"/>
    <lineage>
        <taxon>Bacteria</taxon>
        <taxon>Bacillati</taxon>
        <taxon>Actinomycetota</taxon>
        <taxon>Actinomycetes</taxon>
        <taxon>Micromonosporales</taxon>
        <taxon>Micromonosporaceae</taxon>
    </lineage>
</organism>
<dbReference type="PANTHER" id="PTHR47129:SF1">
    <property type="entry name" value="NMRA-LIKE DOMAIN-CONTAINING PROTEIN"/>
    <property type="match status" value="1"/>
</dbReference>
<dbReference type="InterPro" id="IPR016040">
    <property type="entry name" value="NAD(P)-bd_dom"/>
</dbReference>
<feature type="domain" description="NAD(P)-binding" evidence="1">
    <location>
        <begin position="8"/>
        <end position="185"/>
    </location>
</feature>
<evidence type="ECO:0000313" key="3">
    <source>
        <dbReference type="Proteomes" id="UP000503011"/>
    </source>
</evidence>
<keyword evidence="3" id="KW-1185">Reference proteome</keyword>
<dbReference type="Gene3D" id="3.90.25.10">
    <property type="entry name" value="UDP-galactose 4-epimerase, domain 1"/>
    <property type="match status" value="1"/>
</dbReference>
<dbReference type="SUPFAM" id="SSF51735">
    <property type="entry name" value="NAD(P)-binding Rossmann-fold domains"/>
    <property type="match status" value="1"/>
</dbReference>
<sequence>MTVAVTAASGQLGRLTVRALLDRGVPAGEIVAGARSPEKIADLASLGVRVREADYDKPGTLAEAFAGVDRLLLVSGSEVGVRVAQHTNAVEAAAAAGVSLIAYTSAPYADTTDLPIAPEHKATEEVIRGSGVPFTFLRNGWYVENYTDNLASALRHGAILGSAGDGRVSAAPRVDFAAAAAAVLTGEGHDGKVYELGGDQAFTLTELAAEVSRQSGTPVVYRDLPPEEYAAALVEAGLPEVYARVLAGSDVSLREGRLLIETGDLRRLAGRPTTPLAESVAAGLARLAS</sequence>
<dbReference type="AlphaFoldDB" id="A0A6F8YWV4"/>
<evidence type="ECO:0000259" key="1">
    <source>
        <dbReference type="Pfam" id="PF13460"/>
    </source>
</evidence>
<proteinExistence type="predicted"/>
<name>A0A6F8YWV4_9ACTN</name>
<dbReference type="EMBL" id="AP022871">
    <property type="protein sequence ID" value="BCB90418.1"/>
    <property type="molecule type" value="Genomic_DNA"/>
</dbReference>
<protein>
    <submittedName>
        <fullName evidence="2">NAD(P)-dependent oxidoreductase</fullName>
    </submittedName>
</protein>
<reference evidence="2 3" key="2">
    <citation type="submission" date="2020-03" db="EMBL/GenBank/DDBJ databases">
        <authorList>
            <person name="Ichikawa N."/>
            <person name="Kimura A."/>
            <person name="Kitahashi Y."/>
            <person name="Uohara A."/>
        </authorList>
    </citation>
    <scope>NUCLEOTIDE SEQUENCE [LARGE SCALE GENOMIC DNA]</scope>
    <source>
        <strain evidence="2 3">NBRC 105367</strain>
    </source>
</reference>
<dbReference type="Proteomes" id="UP000503011">
    <property type="component" value="Chromosome"/>
</dbReference>
<dbReference type="RefSeq" id="WP_173162736.1">
    <property type="nucleotide sequence ID" value="NZ_AP022871.1"/>
</dbReference>
<gene>
    <name evidence="2" type="ORF">Psuf_077310</name>
</gene>